<keyword evidence="3" id="KW-1185">Reference proteome</keyword>
<proteinExistence type="predicted"/>
<evidence type="ECO:0000256" key="1">
    <source>
        <dbReference type="SAM" id="MobiDB-lite"/>
    </source>
</evidence>
<dbReference type="AlphaFoldDB" id="J0WJK1"/>
<organism evidence="2 3">
    <name type="scientific">Auricularia subglabra (strain TFB-10046 / SS5)</name>
    <name type="common">White-rot fungus</name>
    <name type="synonym">Auricularia delicata (strain TFB10046)</name>
    <dbReference type="NCBI Taxonomy" id="717982"/>
    <lineage>
        <taxon>Eukaryota</taxon>
        <taxon>Fungi</taxon>
        <taxon>Dikarya</taxon>
        <taxon>Basidiomycota</taxon>
        <taxon>Agaricomycotina</taxon>
        <taxon>Agaricomycetes</taxon>
        <taxon>Auriculariales</taxon>
        <taxon>Auriculariaceae</taxon>
        <taxon>Auricularia</taxon>
    </lineage>
</organism>
<sequence length="71" mass="8036">MRCLRLRDHAPAPPEDRRAHCKAHSSLSLVSTAEGYGFESCHKKILFPRISTRITPETLPILKRADYGTMT</sequence>
<gene>
    <name evidence="2" type="ORF">AURDEDRAFT_178498</name>
</gene>
<dbReference type="EMBL" id="JH688981">
    <property type="protein sequence ID" value="EJD32433.1"/>
    <property type="molecule type" value="Genomic_DNA"/>
</dbReference>
<accession>J0WJK1</accession>
<feature type="region of interest" description="Disordered" evidence="1">
    <location>
        <begin position="1"/>
        <end position="23"/>
    </location>
</feature>
<feature type="compositionally biased region" description="Basic and acidic residues" evidence="1">
    <location>
        <begin position="1"/>
        <end position="18"/>
    </location>
</feature>
<dbReference type="KEGG" id="adl:AURDEDRAFT_178498"/>
<protein>
    <submittedName>
        <fullName evidence="2">Uncharacterized protein</fullName>
    </submittedName>
</protein>
<dbReference type="InParanoid" id="J0WJK1"/>
<name>J0WJK1_AURST</name>
<dbReference type="Proteomes" id="UP000006514">
    <property type="component" value="Unassembled WGS sequence"/>
</dbReference>
<evidence type="ECO:0000313" key="2">
    <source>
        <dbReference type="EMBL" id="EJD32433.1"/>
    </source>
</evidence>
<reference evidence="3" key="1">
    <citation type="journal article" date="2012" name="Science">
        <title>The Paleozoic origin of enzymatic lignin decomposition reconstructed from 31 fungal genomes.</title>
        <authorList>
            <person name="Floudas D."/>
            <person name="Binder M."/>
            <person name="Riley R."/>
            <person name="Barry K."/>
            <person name="Blanchette R.A."/>
            <person name="Henrissat B."/>
            <person name="Martinez A.T."/>
            <person name="Otillar R."/>
            <person name="Spatafora J.W."/>
            <person name="Yadav J.S."/>
            <person name="Aerts A."/>
            <person name="Benoit I."/>
            <person name="Boyd A."/>
            <person name="Carlson A."/>
            <person name="Copeland A."/>
            <person name="Coutinho P.M."/>
            <person name="de Vries R.P."/>
            <person name="Ferreira P."/>
            <person name="Findley K."/>
            <person name="Foster B."/>
            <person name="Gaskell J."/>
            <person name="Glotzer D."/>
            <person name="Gorecki P."/>
            <person name="Heitman J."/>
            <person name="Hesse C."/>
            <person name="Hori C."/>
            <person name="Igarashi K."/>
            <person name="Jurgens J.A."/>
            <person name="Kallen N."/>
            <person name="Kersten P."/>
            <person name="Kohler A."/>
            <person name="Kuees U."/>
            <person name="Kumar T.K.A."/>
            <person name="Kuo A."/>
            <person name="LaButti K."/>
            <person name="Larrondo L.F."/>
            <person name="Lindquist E."/>
            <person name="Ling A."/>
            <person name="Lombard V."/>
            <person name="Lucas S."/>
            <person name="Lundell T."/>
            <person name="Martin R."/>
            <person name="McLaughlin D.J."/>
            <person name="Morgenstern I."/>
            <person name="Morin E."/>
            <person name="Murat C."/>
            <person name="Nagy L.G."/>
            <person name="Nolan M."/>
            <person name="Ohm R.A."/>
            <person name="Patyshakuliyeva A."/>
            <person name="Rokas A."/>
            <person name="Ruiz-Duenas F.J."/>
            <person name="Sabat G."/>
            <person name="Salamov A."/>
            <person name="Samejima M."/>
            <person name="Schmutz J."/>
            <person name="Slot J.C."/>
            <person name="St John F."/>
            <person name="Stenlid J."/>
            <person name="Sun H."/>
            <person name="Sun S."/>
            <person name="Syed K."/>
            <person name="Tsang A."/>
            <person name="Wiebenga A."/>
            <person name="Young D."/>
            <person name="Pisabarro A."/>
            <person name="Eastwood D.C."/>
            <person name="Martin F."/>
            <person name="Cullen D."/>
            <person name="Grigoriev I.V."/>
            <person name="Hibbett D.S."/>
        </authorList>
    </citation>
    <scope>NUCLEOTIDE SEQUENCE [LARGE SCALE GENOMIC DNA]</scope>
    <source>
        <strain evidence="3">TFB10046</strain>
    </source>
</reference>
<evidence type="ECO:0000313" key="3">
    <source>
        <dbReference type="Proteomes" id="UP000006514"/>
    </source>
</evidence>